<sequence>MEKCTEQYKKPQPLLKHLNEKHNFQLVRRKNCCTTFTTLSDFTLHLPSEEYPMNTAEELLFCPYYSKSFKTVTRLKQHLRIVHTQKKRQLCDKRCATVDHLKEHVLSQHQTERRHICHVCAKRFTQMSHLRQHLAIHTTGKTIKCKDCLQKFWRKIDLKRHKQKKHNPEEAT</sequence>
<evidence type="ECO:0000313" key="11">
    <source>
        <dbReference type="Proteomes" id="UP000091820"/>
    </source>
</evidence>
<dbReference type="Gene3D" id="3.30.160.60">
    <property type="entry name" value="Classic Zinc Finger"/>
    <property type="match status" value="2"/>
</dbReference>
<keyword evidence="3 8" id="KW-0863">Zinc-finger</keyword>
<dbReference type="EnsemblMetazoa" id="GBRI013648-RA">
    <property type="protein sequence ID" value="GBRI013648-PA"/>
    <property type="gene ID" value="GBRI013648"/>
</dbReference>
<evidence type="ECO:0000313" key="10">
    <source>
        <dbReference type="EnsemblMetazoa" id="GBRI013648-PA"/>
    </source>
</evidence>
<evidence type="ECO:0000256" key="5">
    <source>
        <dbReference type="ARBA" id="ARBA00023015"/>
    </source>
</evidence>
<reference evidence="11" key="1">
    <citation type="submission" date="2014-03" db="EMBL/GenBank/DDBJ databases">
        <authorList>
            <person name="Aksoy S."/>
            <person name="Warren W."/>
            <person name="Wilson R.K."/>
        </authorList>
    </citation>
    <scope>NUCLEOTIDE SEQUENCE [LARGE SCALE GENOMIC DNA]</scope>
    <source>
        <strain evidence="11">IAEA</strain>
    </source>
</reference>
<feature type="domain" description="C2H2-type" evidence="9">
    <location>
        <begin position="115"/>
        <end position="142"/>
    </location>
</feature>
<dbReference type="InterPro" id="IPR036236">
    <property type="entry name" value="Znf_C2H2_sf"/>
</dbReference>
<keyword evidence="5" id="KW-0805">Transcription regulation</keyword>
<dbReference type="Pfam" id="PF00096">
    <property type="entry name" value="zf-C2H2"/>
    <property type="match status" value="1"/>
</dbReference>
<accession>A0A1A9WBP9</accession>
<dbReference type="GO" id="GO:0008270">
    <property type="term" value="F:zinc ion binding"/>
    <property type="evidence" value="ECO:0007669"/>
    <property type="project" value="UniProtKB-KW"/>
</dbReference>
<dbReference type="GO" id="GO:0005634">
    <property type="term" value="C:nucleus"/>
    <property type="evidence" value="ECO:0007669"/>
    <property type="project" value="UniProtKB-SubCell"/>
</dbReference>
<evidence type="ECO:0000256" key="7">
    <source>
        <dbReference type="ARBA" id="ARBA00023242"/>
    </source>
</evidence>
<evidence type="ECO:0000259" key="9">
    <source>
        <dbReference type="PROSITE" id="PS50157"/>
    </source>
</evidence>
<feature type="domain" description="C2H2-type" evidence="9">
    <location>
        <begin position="60"/>
        <end position="88"/>
    </location>
</feature>
<dbReference type="PROSITE" id="PS00028">
    <property type="entry name" value="ZINC_FINGER_C2H2_1"/>
    <property type="match status" value="2"/>
</dbReference>
<evidence type="ECO:0000256" key="3">
    <source>
        <dbReference type="ARBA" id="ARBA00022771"/>
    </source>
</evidence>
<keyword evidence="7" id="KW-0539">Nucleus</keyword>
<dbReference type="VEuPathDB" id="VectorBase:GBRI013648"/>
<name>A0A1A9WBP9_9MUSC</name>
<dbReference type="SUPFAM" id="SSF57667">
    <property type="entry name" value="beta-beta-alpha zinc fingers"/>
    <property type="match status" value="2"/>
</dbReference>
<dbReference type="SMART" id="SM00355">
    <property type="entry name" value="ZnF_C2H2"/>
    <property type="match status" value="4"/>
</dbReference>
<dbReference type="FunFam" id="3.30.160.60:FF:000065">
    <property type="entry name" value="B-cell CLL/lymphoma 6, member B"/>
    <property type="match status" value="1"/>
</dbReference>
<evidence type="ECO:0000256" key="8">
    <source>
        <dbReference type="PROSITE-ProRule" id="PRU00042"/>
    </source>
</evidence>
<evidence type="ECO:0000256" key="4">
    <source>
        <dbReference type="ARBA" id="ARBA00022833"/>
    </source>
</evidence>
<reference evidence="10" key="2">
    <citation type="submission" date="2020-05" db="UniProtKB">
        <authorList>
            <consortium name="EnsemblMetazoa"/>
        </authorList>
    </citation>
    <scope>IDENTIFICATION</scope>
    <source>
        <strain evidence="10">IAEA</strain>
    </source>
</reference>
<dbReference type="PANTHER" id="PTHR46179:SF13">
    <property type="entry name" value="C2H2-TYPE DOMAIN-CONTAINING PROTEIN"/>
    <property type="match status" value="1"/>
</dbReference>
<dbReference type="InterPro" id="IPR013087">
    <property type="entry name" value="Znf_C2H2_type"/>
</dbReference>
<dbReference type="GO" id="GO:0006357">
    <property type="term" value="P:regulation of transcription by RNA polymerase II"/>
    <property type="evidence" value="ECO:0007669"/>
    <property type="project" value="TreeGrafter"/>
</dbReference>
<keyword evidence="11" id="KW-1185">Reference proteome</keyword>
<dbReference type="STRING" id="37001.A0A1A9WBP9"/>
<dbReference type="AlphaFoldDB" id="A0A1A9WBP9"/>
<dbReference type="Proteomes" id="UP000091820">
    <property type="component" value="Unassembled WGS sequence"/>
</dbReference>
<dbReference type="InterPro" id="IPR051061">
    <property type="entry name" value="Zinc_finger_trans_reg"/>
</dbReference>
<keyword evidence="6" id="KW-0804">Transcription</keyword>
<dbReference type="PROSITE" id="PS50157">
    <property type="entry name" value="ZINC_FINGER_C2H2_2"/>
    <property type="match status" value="3"/>
</dbReference>
<dbReference type="PANTHER" id="PTHR46179">
    <property type="entry name" value="ZINC FINGER PROTEIN"/>
    <property type="match status" value="1"/>
</dbReference>
<protein>
    <recommendedName>
        <fullName evidence="9">C2H2-type domain-containing protein</fullName>
    </recommendedName>
</protein>
<feature type="domain" description="C2H2-type" evidence="9">
    <location>
        <begin position="143"/>
        <end position="171"/>
    </location>
</feature>
<evidence type="ECO:0000256" key="1">
    <source>
        <dbReference type="ARBA" id="ARBA00004123"/>
    </source>
</evidence>
<comment type="subcellular location">
    <subcellularLocation>
        <location evidence="1">Nucleus</location>
    </subcellularLocation>
</comment>
<organism evidence="10 11">
    <name type="scientific">Glossina brevipalpis</name>
    <dbReference type="NCBI Taxonomy" id="37001"/>
    <lineage>
        <taxon>Eukaryota</taxon>
        <taxon>Metazoa</taxon>
        <taxon>Ecdysozoa</taxon>
        <taxon>Arthropoda</taxon>
        <taxon>Hexapoda</taxon>
        <taxon>Insecta</taxon>
        <taxon>Pterygota</taxon>
        <taxon>Neoptera</taxon>
        <taxon>Endopterygota</taxon>
        <taxon>Diptera</taxon>
        <taxon>Brachycera</taxon>
        <taxon>Muscomorpha</taxon>
        <taxon>Hippoboscoidea</taxon>
        <taxon>Glossinidae</taxon>
        <taxon>Glossina</taxon>
    </lineage>
</organism>
<evidence type="ECO:0000256" key="6">
    <source>
        <dbReference type="ARBA" id="ARBA00023163"/>
    </source>
</evidence>
<evidence type="ECO:0000256" key="2">
    <source>
        <dbReference type="ARBA" id="ARBA00022723"/>
    </source>
</evidence>
<keyword evidence="2" id="KW-0479">Metal-binding</keyword>
<proteinExistence type="predicted"/>
<keyword evidence="4" id="KW-0862">Zinc</keyword>